<dbReference type="Gene3D" id="1.20.5.320">
    <property type="entry name" value="6-Phosphogluconate Dehydrogenase, domain 3"/>
    <property type="match status" value="1"/>
</dbReference>
<organism evidence="5 6">
    <name type="scientific">Toxocara canis</name>
    <name type="common">Canine roundworm</name>
    <dbReference type="NCBI Taxonomy" id="6265"/>
    <lineage>
        <taxon>Eukaryota</taxon>
        <taxon>Metazoa</taxon>
        <taxon>Ecdysozoa</taxon>
        <taxon>Nematoda</taxon>
        <taxon>Chromadorea</taxon>
        <taxon>Rhabditida</taxon>
        <taxon>Spirurina</taxon>
        <taxon>Ascaridomorpha</taxon>
        <taxon>Ascaridoidea</taxon>
        <taxon>Toxocaridae</taxon>
        <taxon>Toxocara</taxon>
    </lineage>
</organism>
<accession>A0A0B2VQ77</accession>
<dbReference type="Pfam" id="PF01391">
    <property type="entry name" value="Collagen"/>
    <property type="match status" value="1"/>
</dbReference>
<dbReference type="OMA" id="CGPQAAN"/>
<keyword evidence="3" id="KW-0472">Membrane</keyword>
<keyword evidence="1" id="KW-0677">Repeat</keyword>
<evidence type="ECO:0000256" key="3">
    <source>
        <dbReference type="SAM" id="Phobius"/>
    </source>
</evidence>
<feature type="compositionally biased region" description="Low complexity" evidence="2">
    <location>
        <begin position="267"/>
        <end position="284"/>
    </location>
</feature>
<feature type="compositionally biased region" description="Gly residues" evidence="2">
    <location>
        <begin position="181"/>
        <end position="191"/>
    </location>
</feature>
<sequence>MTFSINGTLILRELRMRTGVFLNIASATSGAIVFLSLIAVGSLIHDLNRFYYDVLDNMDEFRTIANDAWDGIMSLHWSREREIRRSPVSDLLLGRTKRGTNCGCRGVQRQCPPGPPGPPGDRGEPGEPGQRGRDGRPGLDALPTSYMKLAKSACILCKMGPPGPPGPLGRPGPPGPSGRRGPPGAGRGGQGPPGPPGPPGNFGPQGPPGYAGPRGAVGQRGVRAGSGRGRKGARGPPGPQGRPGPAGMNAPPGTMGPPGPMGKPGRRGIPGPAGAPGQPGYRGRSGNDALYCPCPPRSSLNVHSKHPPQRSHMHTGSIGRTYQRRPAAQRTQIRVAPAIRTVEPSKKKVLHSASRRSFPNDRRVVRGYTRIFSSATAS</sequence>
<dbReference type="GO" id="GO:0005581">
    <property type="term" value="C:collagen trimer"/>
    <property type="evidence" value="ECO:0007669"/>
    <property type="project" value="UniProtKB-KW"/>
</dbReference>
<feature type="domain" description="Nematode cuticle collagen N-terminal" evidence="4">
    <location>
        <begin position="20"/>
        <end position="72"/>
    </location>
</feature>
<dbReference type="EMBL" id="JPKZ01001212">
    <property type="protein sequence ID" value="KHN83180.1"/>
    <property type="molecule type" value="Genomic_DNA"/>
</dbReference>
<keyword evidence="5" id="KW-0176">Collagen</keyword>
<gene>
    <name evidence="5" type="primary">lon-3</name>
    <name evidence="5" type="ORF">Tcan_12419</name>
</gene>
<feature type="compositionally biased region" description="Low complexity" evidence="2">
    <location>
        <begin position="211"/>
        <end position="225"/>
    </location>
</feature>
<feature type="compositionally biased region" description="Basic and acidic residues" evidence="2">
    <location>
        <begin position="121"/>
        <end position="137"/>
    </location>
</feature>
<feature type="transmembrane region" description="Helical" evidence="3">
    <location>
        <begin position="20"/>
        <end position="44"/>
    </location>
</feature>
<dbReference type="Pfam" id="PF01484">
    <property type="entry name" value="Col_cuticle_N"/>
    <property type="match status" value="1"/>
</dbReference>
<dbReference type="STRING" id="6265.A0A0B2VQ77"/>
<feature type="compositionally biased region" description="Low complexity" evidence="2">
    <location>
        <begin position="243"/>
        <end position="253"/>
    </location>
</feature>
<name>A0A0B2VQ77_TOXCA</name>
<keyword evidence="6" id="KW-1185">Reference proteome</keyword>
<evidence type="ECO:0000313" key="5">
    <source>
        <dbReference type="EMBL" id="KHN83180.1"/>
    </source>
</evidence>
<protein>
    <submittedName>
        <fullName evidence="5">Cuticle collagen lon-3</fullName>
    </submittedName>
</protein>
<feature type="compositionally biased region" description="Pro residues" evidence="2">
    <location>
        <begin position="161"/>
        <end position="176"/>
    </location>
</feature>
<dbReference type="PANTHER" id="PTHR24637">
    <property type="entry name" value="COLLAGEN"/>
    <property type="match status" value="1"/>
</dbReference>
<dbReference type="Proteomes" id="UP000031036">
    <property type="component" value="Unassembled WGS sequence"/>
</dbReference>
<feature type="compositionally biased region" description="Pro residues" evidence="2">
    <location>
        <begin position="192"/>
        <end position="207"/>
    </location>
</feature>
<dbReference type="InterPro" id="IPR008160">
    <property type="entry name" value="Collagen"/>
</dbReference>
<evidence type="ECO:0000256" key="1">
    <source>
        <dbReference type="ARBA" id="ARBA00022737"/>
    </source>
</evidence>
<keyword evidence="3" id="KW-1133">Transmembrane helix</keyword>
<evidence type="ECO:0000256" key="2">
    <source>
        <dbReference type="SAM" id="MobiDB-lite"/>
    </source>
</evidence>
<reference evidence="5 6" key="1">
    <citation type="submission" date="2014-11" db="EMBL/GenBank/DDBJ databases">
        <title>Genetic blueprint of the zoonotic pathogen Toxocara canis.</title>
        <authorList>
            <person name="Zhu X.-Q."/>
            <person name="Korhonen P.K."/>
            <person name="Cai H."/>
            <person name="Young N.D."/>
            <person name="Nejsum P."/>
            <person name="von Samson-Himmelstjerna G."/>
            <person name="Boag P.R."/>
            <person name="Tan P."/>
            <person name="Li Q."/>
            <person name="Min J."/>
            <person name="Yang Y."/>
            <person name="Wang X."/>
            <person name="Fang X."/>
            <person name="Hall R.S."/>
            <person name="Hofmann A."/>
            <person name="Sternberg P.W."/>
            <person name="Jex A.R."/>
            <person name="Gasser R.B."/>
        </authorList>
    </citation>
    <scope>NUCLEOTIDE SEQUENCE [LARGE SCALE GENOMIC DNA]</scope>
    <source>
        <strain evidence="5">PN_DK_2014</strain>
    </source>
</reference>
<dbReference type="GO" id="GO:0042302">
    <property type="term" value="F:structural constituent of cuticle"/>
    <property type="evidence" value="ECO:0007669"/>
    <property type="project" value="InterPro"/>
</dbReference>
<feature type="region of interest" description="Disordered" evidence="2">
    <location>
        <begin position="301"/>
        <end position="331"/>
    </location>
</feature>
<dbReference type="InterPro" id="IPR002486">
    <property type="entry name" value="Col_cuticle_N"/>
</dbReference>
<keyword evidence="3" id="KW-0812">Transmembrane</keyword>
<dbReference type="SMART" id="SM01088">
    <property type="entry name" value="Col_cuticle_N"/>
    <property type="match status" value="1"/>
</dbReference>
<evidence type="ECO:0000313" key="6">
    <source>
        <dbReference type="Proteomes" id="UP000031036"/>
    </source>
</evidence>
<comment type="caution">
    <text evidence="5">The sequence shown here is derived from an EMBL/GenBank/DDBJ whole genome shotgun (WGS) entry which is preliminary data.</text>
</comment>
<feature type="region of interest" description="Disordered" evidence="2">
    <location>
        <begin position="161"/>
        <end position="284"/>
    </location>
</feature>
<proteinExistence type="predicted"/>
<feature type="compositionally biased region" description="Basic residues" evidence="2">
    <location>
        <begin position="303"/>
        <end position="313"/>
    </location>
</feature>
<evidence type="ECO:0000259" key="4">
    <source>
        <dbReference type="SMART" id="SM01088"/>
    </source>
</evidence>
<feature type="region of interest" description="Disordered" evidence="2">
    <location>
        <begin position="102"/>
        <end position="142"/>
    </location>
</feature>
<dbReference type="PANTHER" id="PTHR24637:SF236">
    <property type="entry name" value="NEMATODE CUTICLE COLLAGEN N-TERMINAL DOMAIN-CONTAINING PROTEIN"/>
    <property type="match status" value="1"/>
</dbReference>
<dbReference type="AlphaFoldDB" id="A0A0B2VQ77"/>
<dbReference type="OrthoDB" id="5876933at2759"/>